<evidence type="ECO:0000313" key="2">
    <source>
        <dbReference type="EMBL" id="MCL7021653.1"/>
    </source>
</evidence>
<sequence>MDMFISKRRMQPAVVLAVMCLLIGLNLLVNINSVCSSMDAHEVNNLKYMEKKNIGTRKLLRTMSKPPPSPQANRQRIWQTPPGPPPDLQ</sequence>
<dbReference type="AlphaFoldDB" id="A0AA41RTM3"/>
<proteinExistence type="predicted"/>
<organism evidence="2 3">
    <name type="scientific">Papaver nudicaule</name>
    <name type="common">Iceland poppy</name>
    <dbReference type="NCBI Taxonomy" id="74823"/>
    <lineage>
        <taxon>Eukaryota</taxon>
        <taxon>Viridiplantae</taxon>
        <taxon>Streptophyta</taxon>
        <taxon>Embryophyta</taxon>
        <taxon>Tracheophyta</taxon>
        <taxon>Spermatophyta</taxon>
        <taxon>Magnoliopsida</taxon>
        <taxon>Ranunculales</taxon>
        <taxon>Papaveraceae</taxon>
        <taxon>Papaveroideae</taxon>
        <taxon>Papaver</taxon>
    </lineage>
</organism>
<accession>A0AA41RTM3</accession>
<dbReference type="Proteomes" id="UP001177140">
    <property type="component" value="Unassembled WGS sequence"/>
</dbReference>
<evidence type="ECO:0000256" key="1">
    <source>
        <dbReference type="SAM" id="MobiDB-lite"/>
    </source>
</evidence>
<keyword evidence="3" id="KW-1185">Reference proteome</keyword>
<feature type="region of interest" description="Disordered" evidence="1">
    <location>
        <begin position="57"/>
        <end position="89"/>
    </location>
</feature>
<reference evidence="2" key="1">
    <citation type="submission" date="2022-03" db="EMBL/GenBank/DDBJ databases">
        <title>A functionally conserved STORR gene fusion in Papaver species that diverged 16.8 million years ago.</title>
        <authorList>
            <person name="Catania T."/>
        </authorList>
    </citation>
    <scope>NUCLEOTIDE SEQUENCE</scope>
    <source>
        <strain evidence="2">S-191538</strain>
    </source>
</reference>
<protein>
    <submittedName>
        <fullName evidence="2">Uncharacterized protein</fullName>
    </submittedName>
</protein>
<evidence type="ECO:0000313" key="3">
    <source>
        <dbReference type="Proteomes" id="UP001177140"/>
    </source>
</evidence>
<name>A0AA41RTM3_PAPNU</name>
<gene>
    <name evidence="2" type="ORF">MKW94_024847</name>
</gene>
<comment type="caution">
    <text evidence="2">The sequence shown here is derived from an EMBL/GenBank/DDBJ whole genome shotgun (WGS) entry which is preliminary data.</text>
</comment>
<dbReference type="EMBL" id="JAJJMA010003005">
    <property type="protein sequence ID" value="MCL7021653.1"/>
    <property type="molecule type" value="Genomic_DNA"/>
</dbReference>